<comment type="caution">
    <text evidence="5">The sequence shown here is derived from an EMBL/GenBank/DDBJ whole genome shotgun (WGS) entry which is preliminary data.</text>
</comment>
<dbReference type="CDD" id="cd12116">
    <property type="entry name" value="A_NRPS_Ta1_like"/>
    <property type="match status" value="1"/>
</dbReference>
<feature type="domain" description="Carrier" evidence="4">
    <location>
        <begin position="2087"/>
        <end position="2162"/>
    </location>
</feature>
<dbReference type="PROSITE" id="PS50075">
    <property type="entry name" value="CARRIER"/>
    <property type="match status" value="3"/>
</dbReference>
<dbReference type="CDD" id="cd12117">
    <property type="entry name" value="A_NRPS_Srf_like"/>
    <property type="match status" value="1"/>
</dbReference>
<gene>
    <name evidence="5" type="ORF">ACFL27_03730</name>
</gene>
<dbReference type="EMBL" id="JBHPBY010000031">
    <property type="protein sequence ID" value="MFC1849298.1"/>
    <property type="molecule type" value="Genomic_DNA"/>
</dbReference>
<dbReference type="SMART" id="SM00823">
    <property type="entry name" value="PKS_PP"/>
    <property type="match status" value="3"/>
</dbReference>
<dbReference type="Gene3D" id="3.30.300.30">
    <property type="match status" value="3"/>
</dbReference>
<dbReference type="InterPro" id="IPR023213">
    <property type="entry name" value="CAT-like_dom_sf"/>
</dbReference>
<keyword evidence="2" id="KW-0596">Phosphopantetheine</keyword>
<dbReference type="InterPro" id="IPR029058">
    <property type="entry name" value="AB_hydrolase_fold"/>
</dbReference>
<dbReference type="PROSITE" id="PS00455">
    <property type="entry name" value="AMP_BINDING"/>
    <property type="match status" value="3"/>
</dbReference>
<evidence type="ECO:0000256" key="2">
    <source>
        <dbReference type="ARBA" id="ARBA00022450"/>
    </source>
</evidence>
<dbReference type="Gene3D" id="2.30.38.10">
    <property type="entry name" value="Luciferase, Domain 3"/>
    <property type="match status" value="3"/>
</dbReference>
<dbReference type="Pfam" id="PF00975">
    <property type="entry name" value="Thioesterase"/>
    <property type="match status" value="1"/>
</dbReference>
<dbReference type="NCBIfam" id="TIGR01733">
    <property type="entry name" value="AA-adenyl-dom"/>
    <property type="match status" value="3"/>
</dbReference>
<dbReference type="Gene3D" id="3.40.50.980">
    <property type="match status" value="6"/>
</dbReference>
<dbReference type="SUPFAM" id="SSF52777">
    <property type="entry name" value="CoA-dependent acyltransferases"/>
    <property type="match status" value="6"/>
</dbReference>
<dbReference type="InterPro" id="IPR020845">
    <property type="entry name" value="AMP-binding_CS"/>
</dbReference>
<evidence type="ECO:0000313" key="5">
    <source>
        <dbReference type="EMBL" id="MFC1849298.1"/>
    </source>
</evidence>
<dbReference type="InterPro" id="IPR025110">
    <property type="entry name" value="AMP-bd_C"/>
</dbReference>
<dbReference type="SUPFAM" id="SSF56801">
    <property type="entry name" value="Acetyl-CoA synthetase-like"/>
    <property type="match status" value="3"/>
</dbReference>
<keyword evidence="3" id="KW-0597">Phosphoprotein</keyword>
<dbReference type="Pfam" id="PF00668">
    <property type="entry name" value="Condensation"/>
    <property type="match status" value="3"/>
</dbReference>
<dbReference type="InterPro" id="IPR010071">
    <property type="entry name" value="AA_adenyl_dom"/>
</dbReference>
<dbReference type="PANTHER" id="PTHR45527:SF1">
    <property type="entry name" value="FATTY ACID SYNTHASE"/>
    <property type="match status" value="1"/>
</dbReference>
<dbReference type="InterPro" id="IPR001242">
    <property type="entry name" value="Condensation_dom"/>
</dbReference>
<evidence type="ECO:0000256" key="3">
    <source>
        <dbReference type="ARBA" id="ARBA00022553"/>
    </source>
</evidence>
<sequence>MIRHPTSNERSVISLNDRITDLSDAKRELLILNLRKKGFPVPHPQIIPCQPSQQKNLLSFAQERIWFLHQLEPDSIAYNRPAALRIRGSLQIDILEQSLNEIIKRHHVLRAIFTTVDDQPRQFTLPSLKISLPVHDLCSHPLAERETKVREFAIRESKKPFNLSQGPLIRGAALRISEIEHILFLVMHHIVFDAWSLDVLLREISILYGALAKGRMSPLPTLTIQYADYASWQRQEHLGEEPDKHRAYWENQLKDHPPYLELQTDRARPPVQTNHGKKQTILLSRKFIRPLKTLALNEEVTLYMVLLAAFKTLLFRYTGQHDIIVGSPIAGREHLQTEPLIGVFINILPLRTTISGNPTFRDLLQQVRTMTLEATAHQNLPFEQLVQNLQPVRDLSRTPIFQVLFNYRNIPSRTYSFADLQFEPFEFDSAIAQFDLTLEIMAHPEGLQTAFLYNTDLFNDSTIERLSNHFCSLLSSIISNPDRPLSELPFLSEAEEYQLLTHWNDTGQEYPKEKCLQALFEMQVERTPHKEAIVFEEHKLSYQQLNKRANQLAFYLLKLGVGPGVLVGVHIKRSLDLMIGLLGILKAGGAYVPIDPSYPEERISFMMENSQLSLMISLEQIASTIPQNTTRVICLDSERDKIALEKEDNPAHSVTPQDLAYVIYTSGSTGKPKGVQIHHQALVNVLYSMMDKPGITAQDSLLALTTISFDIAALELFLPLLAGARIVLASQAERIDGDKLLKKLSSSRATMMQATPAHWKLLLAAGWRGEPPLKILCGGEALPLSLAQQLTARSDMVWNMYGPTETTIWSTVARVTPDTDRITIGRPIANTRIYLLDPYLKPVPIGLNGELYIGGDGVSRGYLSQPTQSSACFISNPLNNKKADFLFRTGDMARYLPDGRIEFLGRSDRQVKIRGFRIELAGIETVLNKHPAVKESVVIVRDKNHDDPQLVAYLLPAHRKSFYSNDIQEFLLRKMPSYMVPSHFVELREFPVTPSGKIDRQALATIEGSPLSLAKESISPRTPVEEILANIWRKLFGIPKVSLHDNFFYLGGHSLLATQIITHIRRNFHIEVPLIMLFEHPSLLELSQIVESLLSSSKHFHQLSIAPVSREGELKLSFAQQRLWFLNQLEPDSPVYNFPLVLHLSGVLNISTLEQSLNEVIKRHEILRTSFPTVAGQPVQKIAAWLTVKLNVIDFHEFQGSRKKREIERRITTEIQKPFNLAQNPLVRAMLLKLGSADHILLLIMPHIITDGWSMNVLASELSSFYRGFEEQKPVQLPKLPVQYADFACWQRELLRDERLESLLNYWKKQLSGLLPVLELPLDHPRPPIQTFNGAHQVLILSPKLSNALKLLSYEQGVTLFMTLLAGFKVLLNRYSGQHDVIVGSPIAHRHHADLEGLIGFFVNILVLRTNLSGILTFRELLNEVFQTCLEAYTHQDLTFEKLVEELDPDRDLSQNPLFQILFVVHNTHNVSWELSELKVKPWKYDKNIVRFDLEVHIREVSERLEVEFVFNTDLFNRTTITRLANHYQTLLEGIVVNPDQRLMDLPLLSDRERHQIEIQWNDTDREYPGQKCIHHLFESLVSQKPDCIALENGEEHLTYGELNHRANHLAYLLQQKGVEPEKVVGIFLERSVDLIVALLAVLKAGGVYLPLDPAYPAERLDFILADAAVKVLLTQTPLLSKLPVSHQEVVCCDTDWKPITQPNPANLDVQISHNNLAYIIYTSGSSGKPKGVSLSHQTLVNLITWQLQHSPLSEHTRTLQFASMSFDVSLQEIFVSLCSGGTLVLFPEIIKGDAEQLLEFVRANTIERLFLPPGALQQILERGDPDQIQMPHVRAIITAGEQLQITPGLRTVLGHMKSCSLFNHYGPSESHVVTSYSLPKTPAQWPELPPIGRPISNTQVYIFDKMLNSVPIGVWGELYLGGVNVGRGYFNCPDLTAEKFMPHPLSTDNGDRLYRTGDSGRFQPDGNIKFLGRLDHQVKIRGYRIELGEIEAVLRQNPAVGSAVVTTTPDVSGQNRLVAYVVPSQDKAISILELRRYVKKFLPDNMVPALFVVMESLPHTPTGKYDRRSLPLPDSLSYSLSKSSVPPRTPVEEVIALIWSKLLTNNQISIHDNFFDLGGHSLLATRLISFIGQTFQVDVPLSYLFEYPTIAELSHIIEKKLQVAEHRDFFPSPARERQSQLPLSYAQQRLWFLNRLEPENRAYNLRAGIQVQGRLNISLLEKSLTEIIKRHDILRTTFLEIEGRPVQKIADSMSMRLQVIDLQKYQKIHRALLVDRILGRETQQPFNLSQGPLLRLILFRLEVDESLIILLIHHIIADGWSFDVFFQELISLYQGYIRGKPIILPELPLQYADFALWQREILRGEALELLLDYWKQRLGGTLSTLELQTDRPRPPVQTFKGAQHILTLSPPLVETLRKLSLADGVTLFMTLLAAFKVLLHRYTGQYNIIIGSPSAFRNRAEFEGLIGFFVNTLVVRSDLSGNPTFRDFVSRVFQTCIEAYTYHELPFEKLVEELDPERDLSQNPLFQVIFATQNIPEFSGIYSDLNVKPISLEIKTVRFDLEVYVREMSADLEVLFVYNTDLFEEDTITRLAAHYHLLLAGVVANPAQRLSDLALLTDQEQQAIVLDWNATDSDYPADKCIPQLFEEQAHQRRDSIALVYADQHLTYGELNQRSNQLAHFLRRQGIWSEQIVGICMERSVEMVIGLLAILKSGAVYVPIDPDLPRDRMKFMLEDCQAALLLTRTHLKEQFSVFEGTVICLDTVSAEVAQESCQDLAPGITVENLAYIMYTSGSTGQPKGVEVCHSSVIRLLFGIDYVQLDARHPILQLASLSFDASTFELWASLLHGSQCVLFEERVPTIQKLGQTLRNNNILTLWLTGSLFNVIVDEAPEILTGLHQLLIGGEALSVQHVRRALELLPTTRIINGYGPTEGTTFTCCFQIPNQIEPAVASIPIGHPISNTQVYILDMYQNPTAVGVPGELFISGEGLARGYHQRSDLSADKFRPHPFESNGRQRLYQTGDVVRSQTDGTIQFLGRLDHQVKIRGFRIELGEIEALLEQHAAIKNVVAAVREDSRGEKQLVAYVNPAQPDVDLNRILRPFLQQKLPAYMIPAKIVVLDSFPLTATGKIDRGALPSPEPAPLEHVDTTHAARDELEAQLVTIWKDVLDTQAIGIRDNFFAVGGHSLLAVRVIDQIARFMGQELPLAIFFQAPTIAALAEILRQKEWFPSWKSLIPIQTNGTRSPFFLVPPGGSSCLHFKPLSDALGSDQPFYGLEPLGIDGQTSPQERVEDMAKHYIQEIMKFQPEGPYLLGGICFGAHIAFEMAHQLRALGKRITMLVIFDSHPPTYGQPWMYQDRSLAGKIVFHLKRRKLLKVIRRYLRFRFTHYRLRNFLSPQGRRLNHLLEVHNKAVWRYNAHPCDSRLALFMSGQKADYPEMAQWSELTTAGIEYYVIPNTTHVSLLREKPGLQLLAAELSTLFEKLNTEILEADQGRPT</sequence>
<dbReference type="Pfam" id="PF00550">
    <property type="entry name" value="PP-binding"/>
    <property type="match status" value="3"/>
</dbReference>
<dbReference type="SUPFAM" id="SSF53474">
    <property type="entry name" value="alpha/beta-Hydrolases"/>
    <property type="match status" value="1"/>
</dbReference>
<dbReference type="InterPro" id="IPR036736">
    <property type="entry name" value="ACP-like_sf"/>
</dbReference>
<evidence type="ECO:0000313" key="6">
    <source>
        <dbReference type="Proteomes" id="UP001594351"/>
    </source>
</evidence>
<organism evidence="5 6">
    <name type="scientific">candidate division CSSED10-310 bacterium</name>
    <dbReference type="NCBI Taxonomy" id="2855610"/>
    <lineage>
        <taxon>Bacteria</taxon>
        <taxon>Bacteria division CSSED10-310</taxon>
    </lineage>
</organism>
<proteinExistence type="predicted"/>
<protein>
    <submittedName>
        <fullName evidence="5">Amino acid adenylation domain-containing protein</fullName>
    </submittedName>
</protein>
<dbReference type="Gene3D" id="3.30.559.30">
    <property type="entry name" value="Nonribosomal peptide synthetase, condensation domain"/>
    <property type="match status" value="3"/>
</dbReference>
<evidence type="ECO:0000256" key="1">
    <source>
        <dbReference type="ARBA" id="ARBA00001957"/>
    </source>
</evidence>
<dbReference type="InterPro" id="IPR000873">
    <property type="entry name" value="AMP-dep_synth/lig_dom"/>
</dbReference>
<feature type="domain" description="Carrier" evidence="4">
    <location>
        <begin position="1019"/>
        <end position="1094"/>
    </location>
</feature>
<dbReference type="Pfam" id="PF00501">
    <property type="entry name" value="AMP-binding"/>
    <property type="match status" value="3"/>
</dbReference>
<feature type="domain" description="Carrier" evidence="4">
    <location>
        <begin position="3150"/>
        <end position="3225"/>
    </location>
</feature>
<dbReference type="Gene3D" id="1.10.1200.10">
    <property type="entry name" value="ACP-like"/>
    <property type="match status" value="3"/>
</dbReference>
<dbReference type="Pfam" id="PF13193">
    <property type="entry name" value="AMP-binding_C"/>
    <property type="match status" value="3"/>
</dbReference>
<dbReference type="CDD" id="cd19531">
    <property type="entry name" value="LCL_NRPS-like"/>
    <property type="match status" value="3"/>
</dbReference>
<dbReference type="NCBIfam" id="NF003417">
    <property type="entry name" value="PRK04813.1"/>
    <property type="match status" value="3"/>
</dbReference>
<dbReference type="Gene3D" id="3.40.50.1820">
    <property type="entry name" value="alpha/beta hydrolase"/>
    <property type="match status" value="1"/>
</dbReference>
<dbReference type="PROSITE" id="PS00012">
    <property type="entry name" value="PHOSPHOPANTETHEINE"/>
    <property type="match status" value="2"/>
</dbReference>
<reference evidence="5 6" key="1">
    <citation type="submission" date="2024-09" db="EMBL/GenBank/DDBJ databases">
        <title>Laminarin stimulates single cell rates of sulfate reduction while oxygen inhibits transcriptomic activity in coastal marine sediment.</title>
        <authorList>
            <person name="Lindsay M."/>
            <person name="Orcutt B."/>
            <person name="Emerson D."/>
            <person name="Stepanauskas R."/>
            <person name="D'Angelo T."/>
        </authorList>
    </citation>
    <scope>NUCLEOTIDE SEQUENCE [LARGE SCALE GENOMIC DNA]</scope>
    <source>
        <strain evidence="5">SAG AM-311-K15</strain>
    </source>
</reference>
<dbReference type="CDD" id="cd17651">
    <property type="entry name" value="A_NRPS_VisG_like"/>
    <property type="match status" value="1"/>
</dbReference>
<dbReference type="InterPro" id="IPR045851">
    <property type="entry name" value="AMP-bd_C_sf"/>
</dbReference>
<name>A0ABV6YT76_UNCC1</name>
<dbReference type="InterPro" id="IPR006162">
    <property type="entry name" value="Ppantetheine_attach_site"/>
</dbReference>
<evidence type="ECO:0000259" key="4">
    <source>
        <dbReference type="PROSITE" id="PS50075"/>
    </source>
</evidence>
<comment type="cofactor">
    <cofactor evidence="1">
        <name>pantetheine 4'-phosphate</name>
        <dbReference type="ChEBI" id="CHEBI:47942"/>
    </cofactor>
</comment>
<dbReference type="InterPro" id="IPR001031">
    <property type="entry name" value="Thioesterase"/>
</dbReference>
<dbReference type="PANTHER" id="PTHR45527">
    <property type="entry name" value="NONRIBOSOMAL PEPTIDE SYNTHETASE"/>
    <property type="match status" value="1"/>
</dbReference>
<accession>A0ABV6YT76</accession>
<dbReference type="InterPro" id="IPR009081">
    <property type="entry name" value="PP-bd_ACP"/>
</dbReference>
<keyword evidence="6" id="KW-1185">Reference proteome</keyword>
<dbReference type="InterPro" id="IPR020806">
    <property type="entry name" value="PKS_PP-bd"/>
</dbReference>
<dbReference type="Gene3D" id="3.30.559.10">
    <property type="entry name" value="Chloramphenicol acetyltransferase-like domain"/>
    <property type="match status" value="3"/>
</dbReference>
<dbReference type="Proteomes" id="UP001594351">
    <property type="component" value="Unassembled WGS sequence"/>
</dbReference>
<dbReference type="SUPFAM" id="SSF47336">
    <property type="entry name" value="ACP-like"/>
    <property type="match status" value="3"/>
</dbReference>